<protein>
    <submittedName>
        <fullName evidence="2">Uncharacterized protein</fullName>
    </submittedName>
</protein>
<proteinExistence type="predicted"/>
<dbReference type="EMBL" id="GGEC01011747">
    <property type="protein sequence ID" value="MBW92230.1"/>
    <property type="molecule type" value="Transcribed_RNA"/>
</dbReference>
<reference evidence="2" key="1">
    <citation type="submission" date="2018-02" db="EMBL/GenBank/DDBJ databases">
        <title>Rhizophora mucronata_Transcriptome.</title>
        <authorList>
            <person name="Meera S.P."/>
            <person name="Sreeshan A."/>
            <person name="Augustine A."/>
        </authorList>
    </citation>
    <scope>NUCLEOTIDE SEQUENCE</scope>
    <source>
        <tissue evidence="2">Leaf</tissue>
    </source>
</reference>
<name>A0A2P2JFI5_RHIMU</name>
<evidence type="ECO:0000313" key="2">
    <source>
        <dbReference type="EMBL" id="MBW92230.1"/>
    </source>
</evidence>
<dbReference type="AlphaFoldDB" id="A0A2P2JFI5"/>
<sequence length="47" mass="5790">MESRKWESNTNHEMGTINRPRERDTRHVLNRQLWLQELKKVRKSKAT</sequence>
<evidence type="ECO:0000256" key="1">
    <source>
        <dbReference type="SAM" id="MobiDB-lite"/>
    </source>
</evidence>
<feature type="region of interest" description="Disordered" evidence="1">
    <location>
        <begin position="1"/>
        <end position="26"/>
    </location>
</feature>
<organism evidence="2">
    <name type="scientific">Rhizophora mucronata</name>
    <name type="common">Asiatic mangrove</name>
    <dbReference type="NCBI Taxonomy" id="61149"/>
    <lineage>
        <taxon>Eukaryota</taxon>
        <taxon>Viridiplantae</taxon>
        <taxon>Streptophyta</taxon>
        <taxon>Embryophyta</taxon>
        <taxon>Tracheophyta</taxon>
        <taxon>Spermatophyta</taxon>
        <taxon>Magnoliopsida</taxon>
        <taxon>eudicotyledons</taxon>
        <taxon>Gunneridae</taxon>
        <taxon>Pentapetalae</taxon>
        <taxon>rosids</taxon>
        <taxon>fabids</taxon>
        <taxon>Malpighiales</taxon>
        <taxon>Rhizophoraceae</taxon>
        <taxon>Rhizophora</taxon>
    </lineage>
</organism>
<accession>A0A2P2JFI5</accession>